<evidence type="ECO:0000313" key="8">
    <source>
        <dbReference type="EMBL" id="MFC6199943.1"/>
    </source>
</evidence>
<dbReference type="InterPro" id="IPR004408">
    <property type="entry name" value="Biotin_CoA_COase_ligase"/>
</dbReference>
<evidence type="ECO:0000256" key="5">
    <source>
        <dbReference type="ARBA" id="ARBA00024227"/>
    </source>
</evidence>
<evidence type="ECO:0000256" key="2">
    <source>
        <dbReference type="ARBA" id="ARBA00022741"/>
    </source>
</evidence>
<evidence type="ECO:0000256" key="6">
    <source>
        <dbReference type="ARBA" id="ARBA00047846"/>
    </source>
</evidence>
<keyword evidence="2" id="KW-0547">Nucleotide-binding</keyword>
<dbReference type="InterPro" id="IPR004143">
    <property type="entry name" value="BPL_LPL_catalytic"/>
</dbReference>
<dbReference type="CDD" id="cd16442">
    <property type="entry name" value="BPL"/>
    <property type="match status" value="1"/>
</dbReference>
<dbReference type="RefSeq" id="WP_377381618.1">
    <property type="nucleotide sequence ID" value="NZ_JBHSSW010000066.1"/>
</dbReference>
<dbReference type="GO" id="GO:0004077">
    <property type="term" value="F:biotin--[biotin carboxyl-carrier protein] ligase activity"/>
    <property type="evidence" value="ECO:0007669"/>
    <property type="project" value="UniProtKB-EC"/>
</dbReference>
<sequence length="253" mass="27220">MISALCLDQDWPVVWFDEIDSTNTEAHRRASSGERGPVSLVGRVQTAGKGRLGRQWLSGSGNLYSTALVPLDGMSADVPCMALSVALAVRDAVVDLSNGLVIPGLKWPNDVRIDGAKLCGILLESGLTPSRDYWLAIGIGINLAHAPSVDNYETISLVDAGGGLKTPEEAIAVLNQTLKKRLKHQLHAGRSSIIRDWMDATDQKGKRCAAQHGSERVEGLYHGLDEFGQLQIKQDDGKIITITAGDVDMVKGR</sequence>
<organism evidence="8 9">
    <name type="scientific">Ponticaulis profundi</name>
    <dbReference type="NCBI Taxonomy" id="2665222"/>
    <lineage>
        <taxon>Bacteria</taxon>
        <taxon>Pseudomonadati</taxon>
        <taxon>Pseudomonadota</taxon>
        <taxon>Alphaproteobacteria</taxon>
        <taxon>Hyphomonadales</taxon>
        <taxon>Hyphomonadaceae</taxon>
        <taxon>Ponticaulis</taxon>
    </lineage>
</organism>
<dbReference type="Gene3D" id="2.30.30.100">
    <property type="match status" value="1"/>
</dbReference>
<feature type="domain" description="BPL/LPL catalytic" evidence="7">
    <location>
        <begin position="8"/>
        <end position="186"/>
    </location>
</feature>
<dbReference type="EMBL" id="JBHSSW010000066">
    <property type="protein sequence ID" value="MFC6199943.1"/>
    <property type="molecule type" value="Genomic_DNA"/>
</dbReference>
<accession>A0ABW1SF63</accession>
<dbReference type="SUPFAM" id="SSF50037">
    <property type="entry name" value="C-terminal domain of transcriptional repressors"/>
    <property type="match status" value="1"/>
</dbReference>
<keyword evidence="1 8" id="KW-0436">Ligase</keyword>
<evidence type="ECO:0000256" key="3">
    <source>
        <dbReference type="ARBA" id="ARBA00022840"/>
    </source>
</evidence>
<evidence type="ECO:0000256" key="1">
    <source>
        <dbReference type="ARBA" id="ARBA00022598"/>
    </source>
</evidence>
<reference evidence="9" key="1">
    <citation type="journal article" date="2019" name="Int. J. Syst. Evol. Microbiol.">
        <title>The Global Catalogue of Microorganisms (GCM) 10K type strain sequencing project: providing services to taxonomists for standard genome sequencing and annotation.</title>
        <authorList>
            <consortium name="The Broad Institute Genomics Platform"/>
            <consortium name="The Broad Institute Genome Sequencing Center for Infectious Disease"/>
            <person name="Wu L."/>
            <person name="Ma J."/>
        </authorList>
    </citation>
    <scope>NUCLEOTIDE SEQUENCE [LARGE SCALE GENOMIC DNA]</scope>
    <source>
        <strain evidence="9">CGMCC-1.15741</strain>
    </source>
</reference>
<comment type="caution">
    <text evidence="8">The sequence shown here is derived from an EMBL/GenBank/DDBJ whole genome shotgun (WGS) entry which is preliminary data.</text>
</comment>
<evidence type="ECO:0000313" key="9">
    <source>
        <dbReference type="Proteomes" id="UP001596303"/>
    </source>
</evidence>
<protein>
    <recommendedName>
        <fullName evidence="5">biotin--[biotin carboxyl-carrier protein] ligase</fullName>
        <ecNumber evidence="5">6.3.4.15</ecNumber>
    </recommendedName>
</protein>
<dbReference type="InterPro" id="IPR045864">
    <property type="entry name" value="aa-tRNA-synth_II/BPL/LPL"/>
</dbReference>
<dbReference type="Pfam" id="PF03099">
    <property type="entry name" value="BPL_LplA_LipB"/>
    <property type="match status" value="1"/>
</dbReference>
<dbReference type="InterPro" id="IPR008988">
    <property type="entry name" value="Transcriptional_repressor_C"/>
</dbReference>
<dbReference type="PANTHER" id="PTHR12835">
    <property type="entry name" value="BIOTIN PROTEIN LIGASE"/>
    <property type="match status" value="1"/>
</dbReference>
<dbReference type="EC" id="6.3.4.15" evidence="5"/>
<dbReference type="Pfam" id="PF02237">
    <property type="entry name" value="BPL_C"/>
    <property type="match status" value="1"/>
</dbReference>
<dbReference type="Proteomes" id="UP001596303">
    <property type="component" value="Unassembled WGS sequence"/>
</dbReference>
<comment type="catalytic activity">
    <reaction evidence="6">
        <text>biotin + L-lysyl-[protein] + ATP = N(6)-biotinyl-L-lysyl-[protein] + AMP + diphosphate + H(+)</text>
        <dbReference type="Rhea" id="RHEA:11756"/>
        <dbReference type="Rhea" id="RHEA-COMP:9752"/>
        <dbReference type="Rhea" id="RHEA-COMP:10505"/>
        <dbReference type="ChEBI" id="CHEBI:15378"/>
        <dbReference type="ChEBI" id="CHEBI:29969"/>
        <dbReference type="ChEBI" id="CHEBI:30616"/>
        <dbReference type="ChEBI" id="CHEBI:33019"/>
        <dbReference type="ChEBI" id="CHEBI:57586"/>
        <dbReference type="ChEBI" id="CHEBI:83144"/>
        <dbReference type="ChEBI" id="CHEBI:456215"/>
        <dbReference type="EC" id="6.3.4.15"/>
    </reaction>
</comment>
<keyword evidence="3" id="KW-0067">ATP-binding</keyword>
<dbReference type="InterPro" id="IPR003142">
    <property type="entry name" value="BPL_C"/>
</dbReference>
<dbReference type="PANTHER" id="PTHR12835:SF5">
    <property type="entry name" value="BIOTIN--PROTEIN LIGASE"/>
    <property type="match status" value="1"/>
</dbReference>
<dbReference type="SUPFAM" id="SSF55681">
    <property type="entry name" value="Class II aaRS and biotin synthetases"/>
    <property type="match status" value="1"/>
</dbReference>
<evidence type="ECO:0000256" key="4">
    <source>
        <dbReference type="ARBA" id="ARBA00023267"/>
    </source>
</evidence>
<evidence type="ECO:0000259" key="7">
    <source>
        <dbReference type="PROSITE" id="PS51733"/>
    </source>
</evidence>
<keyword evidence="9" id="KW-1185">Reference proteome</keyword>
<name>A0ABW1SF63_9PROT</name>
<gene>
    <name evidence="8" type="ORF">ACFQDM_17860</name>
</gene>
<dbReference type="PROSITE" id="PS51733">
    <property type="entry name" value="BPL_LPL_CATALYTIC"/>
    <property type="match status" value="1"/>
</dbReference>
<keyword evidence="4" id="KW-0092">Biotin</keyword>
<dbReference type="Gene3D" id="3.30.930.10">
    <property type="entry name" value="Bira Bifunctional Protein, Domain 2"/>
    <property type="match status" value="1"/>
</dbReference>
<proteinExistence type="predicted"/>
<dbReference type="NCBIfam" id="TIGR00121">
    <property type="entry name" value="birA_ligase"/>
    <property type="match status" value="1"/>
</dbReference>